<dbReference type="EMBL" id="JBEUOH010000014">
    <property type="protein sequence ID" value="KAL0879769.1"/>
    <property type="molecule type" value="Genomic_DNA"/>
</dbReference>
<sequence length="260" mass="30008">MSLSGEDEVGPSGIAKQQEDLEPNRISEKIRQQITTIPSEILNIIPIFNGDSHLLNLFIKKIVEQDAYILHVITSRLTGKAASLVSENDNLINNWEQLKKLLNQHFGDQRSEECLLMELESLTIKPGESFFELCNRIQLKRSNLFARITGDIKRESKIEIYNHISLNVFLYNLPKSLMRATRLKNPQTLEDALQVVMEEINFNEQYKMRNHFIEKNNVQKKPAHKSQPLIYLITVNSETMGKKIDFLNCVLILFKTIKGQ</sequence>
<comment type="caution">
    <text evidence="2">The sequence shown here is derived from an EMBL/GenBank/DDBJ whole genome shotgun (WGS) entry which is preliminary data.</text>
</comment>
<protein>
    <submittedName>
        <fullName evidence="2">Uncharacterized protein</fullName>
    </submittedName>
</protein>
<evidence type="ECO:0000313" key="3">
    <source>
        <dbReference type="Proteomes" id="UP001549920"/>
    </source>
</evidence>
<evidence type="ECO:0000313" key="2">
    <source>
        <dbReference type="EMBL" id="KAL0879769.1"/>
    </source>
</evidence>
<gene>
    <name evidence="2" type="ORF">ABMA27_003481</name>
</gene>
<feature type="region of interest" description="Disordered" evidence="1">
    <location>
        <begin position="1"/>
        <end position="22"/>
    </location>
</feature>
<reference evidence="2 3" key="1">
    <citation type="submission" date="2024-06" db="EMBL/GenBank/DDBJ databases">
        <title>A chromosome-level genome assembly of beet webworm, Loxostege sticticalis.</title>
        <authorList>
            <person name="Zhang Y."/>
        </authorList>
    </citation>
    <scope>NUCLEOTIDE SEQUENCE [LARGE SCALE GENOMIC DNA]</scope>
    <source>
        <strain evidence="2">AQ026</strain>
        <tissue evidence="2">Whole body</tissue>
    </source>
</reference>
<dbReference type="Proteomes" id="UP001549920">
    <property type="component" value="Unassembled WGS sequence"/>
</dbReference>
<accession>A0ABR3HTE2</accession>
<name>A0ABR3HTE2_LOXSC</name>
<organism evidence="2 3">
    <name type="scientific">Loxostege sticticalis</name>
    <name type="common">Beet webworm moth</name>
    <dbReference type="NCBI Taxonomy" id="481309"/>
    <lineage>
        <taxon>Eukaryota</taxon>
        <taxon>Metazoa</taxon>
        <taxon>Ecdysozoa</taxon>
        <taxon>Arthropoda</taxon>
        <taxon>Hexapoda</taxon>
        <taxon>Insecta</taxon>
        <taxon>Pterygota</taxon>
        <taxon>Neoptera</taxon>
        <taxon>Endopterygota</taxon>
        <taxon>Lepidoptera</taxon>
        <taxon>Glossata</taxon>
        <taxon>Ditrysia</taxon>
        <taxon>Pyraloidea</taxon>
        <taxon>Crambidae</taxon>
        <taxon>Pyraustinae</taxon>
        <taxon>Loxostege</taxon>
    </lineage>
</organism>
<proteinExistence type="predicted"/>
<keyword evidence="3" id="KW-1185">Reference proteome</keyword>
<evidence type="ECO:0000256" key="1">
    <source>
        <dbReference type="SAM" id="MobiDB-lite"/>
    </source>
</evidence>